<evidence type="ECO:0000313" key="17">
    <source>
        <dbReference type="EMBL" id="KAJ1122939.1"/>
    </source>
</evidence>
<evidence type="ECO:0000256" key="5">
    <source>
        <dbReference type="ARBA" id="ARBA00013834"/>
    </source>
</evidence>
<dbReference type="InterPro" id="IPR000845">
    <property type="entry name" value="Nucleoside_phosphorylase_d"/>
</dbReference>
<accession>A0AAV7P5F4</accession>
<dbReference type="InterPro" id="IPR035994">
    <property type="entry name" value="Nucleoside_phosphorylase_sf"/>
</dbReference>
<evidence type="ECO:0000259" key="16">
    <source>
        <dbReference type="Pfam" id="PF01048"/>
    </source>
</evidence>
<dbReference type="InterPro" id="IPR011270">
    <property type="entry name" value="Pur_Nuc_Pase_Ino/Guo-sp"/>
</dbReference>
<dbReference type="GO" id="GO:0004731">
    <property type="term" value="F:purine-nucleoside phosphorylase activity"/>
    <property type="evidence" value="ECO:0007669"/>
    <property type="project" value="UniProtKB-EC"/>
</dbReference>
<dbReference type="PROSITE" id="PS01240">
    <property type="entry name" value="PNP_MTAP_2"/>
    <property type="match status" value="1"/>
</dbReference>
<comment type="function">
    <text evidence="14">The purine nucleoside phosphorylases catalyze the phosphorolytic breakdown of the N-glycosidic bond in the beta-(deoxy)ribonucleoside molecules, with the formation of the corresponding free purine bases and pentose-1-phosphate.</text>
</comment>
<organism evidence="17 18">
    <name type="scientific">Pleurodeles waltl</name>
    <name type="common">Iberian ribbed newt</name>
    <dbReference type="NCBI Taxonomy" id="8319"/>
    <lineage>
        <taxon>Eukaryota</taxon>
        <taxon>Metazoa</taxon>
        <taxon>Chordata</taxon>
        <taxon>Craniata</taxon>
        <taxon>Vertebrata</taxon>
        <taxon>Euteleostomi</taxon>
        <taxon>Amphibia</taxon>
        <taxon>Batrachia</taxon>
        <taxon>Caudata</taxon>
        <taxon>Salamandroidea</taxon>
        <taxon>Salamandridae</taxon>
        <taxon>Pleurodelinae</taxon>
        <taxon>Pleurodeles</taxon>
    </lineage>
</organism>
<dbReference type="Proteomes" id="UP001066276">
    <property type="component" value="Chromosome 7"/>
</dbReference>
<dbReference type="Pfam" id="PF01048">
    <property type="entry name" value="PNP_UDP_1"/>
    <property type="match status" value="1"/>
</dbReference>
<evidence type="ECO:0000256" key="11">
    <source>
        <dbReference type="ARBA" id="ARBA00023950"/>
    </source>
</evidence>
<dbReference type="InterPro" id="IPR018099">
    <property type="entry name" value="Purine_phosphorylase-2_CS"/>
</dbReference>
<evidence type="ECO:0000256" key="4">
    <source>
        <dbReference type="ARBA" id="ARBA00011886"/>
    </source>
</evidence>
<evidence type="ECO:0000256" key="2">
    <source>
        <dbReference type="ARBA" id="ARBA00006751"/>
    </source>
</evidence>
<evidence type="ECO:0000256" key="1">
    <source>
        <dbReference type="ARBA" id="ARBA00005058"/>
    </source>
</evidence>
<dbReference type="PANTHER" id="PTHR11904">
    <property type="entry name" value="METHYLTHIOADENOSINE/PURINE NUCLEOSIDE PHOSPHORYLASE"/>
    <property type="match status" value="1"/>
</dbReference>
<dbReference type="CDD" id="cd09009">
    <property type="entry name" value="PNP-EcPNPII_like"/>
    <property type="match status" value="1"/>
</dbReference>
<comment type="catalytic activity">
    <reaction evidence="12 14">
        <text>guanosine + phosphate = alpha-D-ribose 1-phosphate + guanine</text>
        <dbReference type="Rhea" id="RHEA:13233"/>
        <dbReference type="ChEBI" id="CHEBI:16235"/>
        <dbReference type="ChEBI" id="CHEBI:16750"/>
        <dbReference type="ChEBI" id="CHEBI:43474"/>
        <dbReference type="ChEBI" id="CHEBI:57720"/>
        <dbReference type="EC" id="2.4.2.1"/>
    </reaction>
</comment>
<dbReference type="GO" id="GO:0006166">
    <property type="term" value="P:purine ribonucleoside salvage"/>
    <property type="evidence" value="ECO:0007669"/>
    <property type="project" value="UniProtKB-KW"/>
</dbReference>
<feature type="binding site" evidence="15">
    <location>
        <begin position="102"/>
        <end position="104"/>
    </location>
    <ligand>
        <name>phosphate</name>
        <dbReference type="ChEBI" id="CHEBI:43474"/>
    </ligand>
</feature>
<dbReference type="PIRSF" id="PIRSF000477">
    <property type="entry name" value="PurNPase"/>
    <property type="match status" value="1"/>
</dbReference>
<dbReference type="NCBIfam" id="TIGR01697">
    <property type="entry name" value="PNPH-PUNA-XAPA"/>
    <property type="match status" value="1"/>
</dbReference>
<evidence type="ECO:0000256" key="13">
    <source>
        <dbReference type="ARBA" id="ARBA00054498"/>
    </source>
</evidence>
<feature type="binding site" evidence="15">
    <location>
        <position position="82"/>
    </location>
    <ligand>
        <name>phosphate</name>
        <dbReference type="ChEBI" id="CHEBI:43474"/>
    </ligand>
</feature>
<name>A0AAV7P5F4_PLEWA</name>
<keyword evidence="6 14" id="KW-0328">Glycosyltransferase</keyword>
<dbReference type="SUPFAM" id="SSF53167">
    <property type="entry name" value="Purine and uridine phosphorylases"/>
    <property type="match status" value="1"/>
</dbReference>
<dbReference type="Gene3D" id="3.40.50.1580">
    <property type="entry name" value="Nucleoside phosphorylase domain"/>
    <property type="match status" value="1"/>
</dbReference>
<dbReference type="EMBL" id="JANPWB010000011">
    <property type="protein sequence ID" value="KAJ1122939.1"/>
    <property type="molecule type" value="Genomic_DNA"/>
</dbReference>
<feature type="domain" description="Nucleoside phosphorylase" evidence="16">
    <location>
        <begin position="44"/>
        <end position="297"/>
    </location>
</feature>
<feature type="binding site" evidence="15">
    <location>
        <position position="219"/>
    </location>
    <ligand>
        <name>a purine D-ribonucleoside</name>
        <dbReference type="ChEBI" id="CHEBI:142355"/>
    </ligand>
</feature>
<dbReference type="AlphaFoldDB" id="A0AAV7P5F4"/>
<evidence type="ECO:0000256" key="7">
    <source>
        <dbReference type="ARBA" id="ARBA00022679"/>
    </source>
</evidence>
<comment type="function">
    <text evidence="13">Catalyzes the phosphorolytic breakdown of the N-glycosidic bond in the beta-(deoxy)ribonucleoside molecules, with the formation of the corresponding free purine bases and pentose-1-phosphate. Preferentially acts on 6-oxopurine nucleosides including inosine and guanosine.</text>
</comment>
<evidence type="ECO:0000256" key="10">
    <source>
        <dbReference type="ARBA" id="ARBA00023929"/>
    </source>
</evidence>
<evidence type="ECO:0000256" key="12">
    <source>
        <dbReference type="ARBA" id="ARBA00023970"/>
    </source>
</evidence>
<dbReference type="EC" id="2.4.2.1" evidence="4 14"/>
<feature type="binding site" evidence="15">
    <location>
        <position position="261"/>
    </location>
    <ligand>
        <name>a purine D-ribonucleoside</name>
        <dbReference type="ChEBI" id="CHEBI:142355"/>
    </ligand>
</feature>
<evidence type="ECO:0000256" key="15">
    <source>
        <dbReference type="PIRSR" id="PIRSR000477-2"/>
    </source>
</evidence>
<proteinExistence type="inferred from homology"/>
<feature type="binding site" evidence="15">
    <location>
        <position position="238"/>
    </location>
    <ligand>
        <name>phosphate</name>
        <dbReference type="ChEBI" id="CHEBI:43474"/>
    </ligand>
</feature>
<keyword evidence="7 14" id="KW-0808">Transferase</keyword>
<evidence type="ECO:0000256" key="9">
    <source>
        <dbReference type="ARBA" id="ARBA00023918"/>
    </source>
</evidence>
<gene>
    <name evidence="17" type="ORF">NDU88_001412</name>
</gene>
<protein>
    <recommendedName>
        <fullName evidence="5 14">Purine nucleoside phosphorylase</fullName>
        <ecNumber evidence="4 14">2.4.2.1</ecNumber>
    </recommendedName>
    <alternativeName>
        <fullName evidence="14">Inosine-guanosine phosphorylase</fullName>
    </alternativeName>
</protein>
<dbReference type="FunFam" id="3.40.50.1580:FF:000004">
    <property type="entry name" value="Purine nucleoside phosphorylase"/>
    <property type="match status" value="1"/>
</dbReference>
<keyword evidence="18" id="KW-1185">Reference proteome</keyword>
<dbReference type="NCBIfam" id="TIGR01700">
    <property type="entry name" value="PNPH"/>
    <property type="match status" value="1"/>
</dbReference>
<comment type="catalytic activity">
    <reaction evidence="11 14">
        <text>2'-deoxyinosine + phosphate = 2-deoxy-alpha-D-ribose 1-phosphate + hypoxanthine</text>
        <dbReference type="Rhea" id="RHEA:27750"/>
        <dbReference type="ChEBI" id="CHEBI:17368"/>
        <dbReference type="ChEBI" id="CHEBI:28997"/>
        <dbReference type="ChEBI" id="CHEBI:43474"/>
        <dbReference type="ChEBI" id="CHEBI:57259"/>
        <dbReference type="EC" id="2.4.2.1"/>
    </reaction>
</comment>
<feature type="binding site" evidence="15">
    <location>
        <position position="51"/>
    </location>
    <ligand>
        <name>phosphate</name>
        <dbReference type="ChEBI" id="CHEBI:43474"/>
    </ligand>
</feature>
<comment type="catalytic activity">
    <reaction evidence="10 14">
        <text>2'-deoxyguanosine + phosphate = 2-deoxy-alpha-D-ribose 1-phosphate + guanine</text>
        <dbReference type="Rhea" id="RHEA:27738"/>
        <dbReference type="ChEBI" id="CHEBI:16235"/>
        <dbReference type="ChEBI" id="CHEBI:17172"/>
        <dbReference type="ChEBI" id="CHEBI:43474"/>
        <dbReference type="ChEBI" id="CHEBI:57259"/>
        <dbReference type="EC" id="2.4.2.1"/>
    </reaction>
</comment>
<feature type="binding site" evidence="15">
    <location>
        <position position="134"/>
    </location>
    <ligand>
        <name>phosphate</name>
        <dbReference type="ChEBI" id="CHEBI:43474"/>
    </ligand>
</feature>
<dbReference type="NCBIfam" id="NF006054">
    <property type="entry name" value="PRK08202.1"/>
    <property type="match status" value="1"/>
</dbReference>
<comment type="subunit">
    <text evidence="3">Homotrimer.</text>
</comment>
<evidence type="ECO:0000256" key="3">
    <source>
        <dbReference type="ARBA" id="ARBA00011233"/>
    </source>
</evidence>
<evidence type="ECO:0000256" key="8">
    <source>
        <dbReference type="ARBA" id="ARBA00022726"/>
    </source>
</evidence>
<evidence type="ECO:0000313" key="18">
    <source>
        <dbReference type="Proteomes" id="UP001066276"/>
    </source>
</evidence>
<comment type="caution">
    <text evidence="17">The sequence shown here is derived from an EMBL/GenBank/DDBJ whole genome shotgun (WGS) entry which is preliminary data.</text>
</comment>
<dbReference type="PANTHER" id="PTHR11904:SF13">
    <property type="entry name" value="PURINE NUCLEOSIDE PHOSPHORYLASE"/>
    <property type="match status" value="1"/>
</dbReference>
<keyword evidence="8" id="KW-0660">Purine salvage</keyword>
<evidence type="ECO:0000256" key="6">
    <source>
        <dbReference type="ARBA" id="ARBA00022676"/>
    </source>
</evidence>
<reference evidence="17" key="1">
    <citation type="journal article" date="2022" name="bioRxiv">
        <title>Sequencing and chromosome-scale assembly of the giantPleurodeles waltlgenome.</title>
        <authorList>
            <person name="Brown T."/>
            <person name="Elewa A."/>
            <person name="Iarovenko S."/>
            <person name="Subramanian E."/>
            <person name="Araus A.J."/>
            <person name="Petzold A."/>
            <person name="Susuki M."/>
            <person name="Suzuki K.-i.T."/>
            <person name="Hayashi T."/>
            <person name="Toyoda A."/>
            <person name="Oliveira C."/>
            <person name="Osipova E."/>
            <person name="Leigh N.D."/>
            <person name="Simon A."/>
            <person name="Yun M.H."/>
        </authorList>
    </citation>
    <scope>NUCLEOTIDE SEQUENCE</scope>
    <source>
        <strain evidence="17">20211129_DDA</strain>
        <tissue evidence="17">Liver</tissue>
    </source>
</reference>
<dbReference type="GO" id="GO:0005737">
    <property type="term" value="C:cytoplasm"/>
    <property type="evidence" value="ECO:0007669"/>
    <property type="project" value="TreeGrafter"/>
</dbReference>
<comment type="catalytic activity">
    <reaction evidence="9 14">
        <text>inosine + phosphate = alpha-D-ribose 1-phosphate + hypoxanthine</text>
        <dbReference type="Rhea" id="RHEA:27646"/>
        <dbReference type="ChEBI" id="CHEBI:17368"/>
        <dbReference type="ChEBI" id="CHEBI:17596"/>
        <dbReference type="ChEBI" id="CHEBI:43474"/>
        <dbReference type="ChEBI" id="CHEBI:57720"/>
        <dbReference type="EC" id="2.4.2.1"/>
    </reaction>
</comment>
<comment type="pathway">
    <text evidence="1 14">Purine metabolism; purine nucleoside salvage.</text>
</comment>
<sequence>MNRTPRTLERKYPCCQMHSQEPLSYEDCEATAQWLLGHIKRQPEIAIICGSGLGMLAETLEGKQTFEYGEIPHFPTSTVPGHAGKLVFGDLQGKFCVCMKGRFHMYEGYPLWKVTFPIRVFKLLGVQVLIVTNAAGSLANSYCPGDLMIIRDHINLLGLSGQNPLLGPNDDRFGPRFPPLSDAYDKKLRKMARDISKRLGYSSFVHEGVYCMVGGPNFESVAEARFLHKLGADAVGMSTAAEVVVAKHCGLKVFGISFITNRVVKEYEGEEEVSHDGVLEIGHMRAATLQTLVTELVGSIDPNNNNLILEEKEASL</sequence>
<dbReference type="InterPro" id="IPR011268">
    <property type="entry name" value="Purine_phosphorylase"/>
</dbReference>
<comment type="similarity">
    <text evidence="2 14">Belongs to the PNP/MTAP phosphorylase family.</text>
</comment>
<evidence type="ECO:0000256" key="14">
    <source>
        <dbReference type="PIRNR" id="PIRNR000477"/>
    </source>
</evidence>